<dbReference type="GO" id="GO:0042391">
    <property type="term" value="P:regulation of membrane potential"/>
    <property type="evidence" value="ECO:0007669"/>
    <property type="project" value="InterPro"/>
</dbReference>
<name>A0AAV5QY85_PICKL</name>
<keyword evidence="6 11" id="KW-1133">Transmembrane helix</keyword>
<dbReference type="Proteomes" id="UP001378960">
    <property type="component" value="Unassembled WGS sequence"/>
</dbReference>
<evidence type="ECO:0000256" key="8">
    <source>
        <dbReference type="ARBA" id="ARBA00023065"/>
    </source>
</evidence>
<dbReference type="InterPro" id="IPR038770">
    <property type="entry name" value="Na+/solute_symporter_sf"/>
</dbReference>
<evidence type="ECO:0000256" key="7">
    <source>
        <dbReference type="ARBA" id="ARBA00023053"/>
    </source>
</evidence>
<dbReference type="PANTHER" id="PTHR31382:SF4">
    <property type="entry name" value="NA(+)_H(+) ANTIPORTER"/>
    <property type="match status" value="1"/>
</dbReference>
<keyword evidence="8" id="KW-0406">Ion transport</keyword>
<feature type="transmembrane region" description="Helical" evidence="11">
    <location>
        <begin position="205"/>
        <end position="228"/>
    </location>
</feature>
<evidence type="ECO:0000259" key="12">
    <source>
        <dbReference type="Pfam" id="PF00999"/>
    </source>
</evidence>
<feature type="transmembrane region" description="Helical" evidence="11">
    <location>
        <begin position="331"/>
        <end position="354"/>
    </location>
</feature>
<dbReference type="GO" id="GO:0120029">
    <property type="term" value="P:proton export across plasma membrane"/>
    <property type="evidence" value="ECO:0007669"/>
    <property type="project" value="InterPro"/>
</dbReference>
<proteinExistence type="inferred from homology"/>
<evidence type="ECO:0000256" key="3">
    <source>
        <dbReference type="ARBA" id="ARBA00022448"/>
    </source>
</evidence>
<dbReference type="InterPro" id="IPR006153">
    <property type="entry name" value="Cation/H_exchanger_TM"/>
</dbReference>
<feature type="transmembrane region" description="Helical" evidence="11">
    <location>
        <begin position="366"/>
        <end position="387"/>
    </location>
</feature>
<evidence type="ECO:0000256" key="9">
    <source>
        <dbReference type="ARBA" id="ARBA00023136"/>
    </source>
</evidence>
<keyword evidence="14" id="KW-1185">Reference proteome</keyword>
<evidence type="ECO:0000256" key="6">
    <source>
        <dbReference type="ARBA" id="ARBA00022989"/>
    </source>
</evidence>
<dbReference type="GO" id="GO:0005886">
    <property type="term" value="C:plasma membrane"/>
    <property type="evidence" value="ECO:0007669"/>
    <property type="project" value="InterPro"/>
</dbReference>
<evidence type="ECO:0000256" key="5">
    <source>
        <dbReference type="ARBA" id="ARBA00022692"/>
    </source>
</evidence>
<keyword evidence="4" id="KW-0050">Antiport</keyword>
<keyword evidence="5 11" id="KW-0812">Transmembrane</keyword>
<keyword evidence="3" id="KW-0813">Transport</keyword>
<evidence type="ECO:0000256" key="4">
    <source>
        <dbReference type="ARBA" id="ARBA00022449"/>
    </source>
</evidence>
<dbReference type="PANTHER" id="PTHR31382">
    <property type="entry name" value="NA(+)/H(+) ANTIPORTER"/>
    <property type="match status" value="1"/>
</dbReference>
<organism evidence="13 14">
    <name type="scientific">Pichia kluyveri</name>
    <name type="common">Yeast</name>
    <dbReference type="NCBI Taxonomy" id="36015"/>
    <lineage>
        <taxon>Eukaryota</taxon>
        <taxon>Fungi</taxon>
        <taxon>Dikarya</taxon>
        <taxon>Ascomycota</taxon>
        <taxon>Saccharomycotina</taxon>
        <taxon>Pichiomycetes</taxon>
        <taxon>Pichiales</taxon>
        <taxon>Pichiaceae</taxon>
        <taxon>Pichia</taxon>
    </lineage>
</organism>
<dbReference type="EMBL" id="BTGB01000001">
    <property type="protein sequence ID" value="GMM44251.1"/>
    <property type="molecule type" value="Genomic_DNA"/>
</dbReference>
<keyword evidence="10" id="KW-0739">Sodium transport</keyword>
<feature type="transmembrane region" description="Helical" evidence="11">
    <location>
        <begin position="67"/>
        <end position="88"/>
    </location>
</feature>
<gene>
    <name evidence="13" type="ORF">DAPK24_008260</name>
</gene>
<dbReference type="GO" id="GO:0030007">
    <property type="term" value="P:intracellular potassium ion homeostasis"/>
    <property type="evidence" value="ECO:0007669"/>
    <property type="project" value="TreeGrafter"/>
</dbReference>
<evidence type="ECO:0000256" key="2">
    <source>
        <dbReference type="ARBA" id="ARBA00005248"/>
    </source>
</evidence>
<evidence type="ECO:0000256" key="11">
    <source>
        <dbReference type="SAM" id="Phobius"/>
    </source>
</evidence>
<feature type="transmembrane region" description="Helical" evidence="11">
    <location>
        <begin position="100"/>
        <end position="124"/>
    </location>
</feature>
<feature type="transmembrane region" description="Helical" evidence="11">
    <location>
        <begin position="35"/>
        <end position="55"/>
    </location>
</feature>
<keyword evidence="9 11" id="KW-0472">Membrane</keyword>
<feature type="transmembrane region" description="Helical" evidence="11">
    <location>
        <begin position="420"/>
        <end position="445"/>
    </location>
</feature>
<dbReference type="GO" id="GO:0015385">
    <property type="term" value="F:sodium:proton antiporter activity"/>
    <property type="evidence" value="ECO:0007669"/>
    <property type="project" value="InterPro"/>
</dbReference>
<dbReference type="Gene3D" id="1.20.1530.20">
    <property type="match status" value="1"/>
</dbReference>
<reference evidence="13 14" key="1">
    <citation type="journal article" date="2023" name="Elife">
        <title>Identification of key yeast species and microbe-microbe interactions impacting larval growth of Drosophila in the wild.</title>
        <authorList>
            <person name="Mure A."/>
            <person name="Sugiura Y."/>
            <person name="Maeda R."/>
            <person name="Honda K."/>
            <person name="Sakurai N."/>
            <person name="Takahashi Y."/>
            <person name="Watada M."/>
            <person name="Katoh T."/>
            <person name="Gotoh A."/>
            <person name="Gotoh Y."/>
            <person name="Taniguchi I."/>
            <person name="Nakamura K."/>
            <person name="Hayashi T."/>
            <person name="Katayama T."/>
            <person name="Uemura T."/>
            <person name="Hattori Y."/>
        </authorList>
    </citation>
    <scope>NUCLEOTIDE SEQUENCE [LARGE SCALE GENOMIC DNA]</scope>
    <source>
        <strain evidence="13 14">PK-24</strain>
    </source>
</reference>
<dbReference type="AlphaFoldDB" id="A0AAV5QY85"/>
<evidence type="ECO:0000256" key="10">
    <source>
        <dbReference type="ARBA" id="ARBA00023201"/>
    </source>
</evidence>
<protein>
    <recommendedName>
        <fullName evidence="12">Cation/H+ exchanger transmembrane domain-containing protein</fullName>
    </recommendedName>
</protein>
<evidence type="ECO:0000256" key="1">
    <source>
        <dbReference type="ARBA" id="ARBA00004141"/>
    </source>
</evidence>
<accession>A0AAV5QY85</accession>
<evidence type="ECO:0000313" key="13">
    <source>
        <dbReference type="EMBL" id="GMM44251.1"/>
    </source>
</evidence>
<evidence type="ECO:0000313" key="14">
    <source>
        <dbReference type="Proteomes" id="UP001378960"/>
    </source>
</evidence>
<feature type="transmembrane region" description="Helical" evidence="11">
    <location>
        <begin position="248"/>
        <end position="281"/>
    </location>
</feature>
<dbReference type="InterPro" id="IPR004712">
    <property type="entry name" value="Na+/H+_antiporter_fungi"/>
</dbReference>
<comment type="subcellular location">
    <subcellularLocation>
        <location evidence="1">Membrane</location>
        <topology evidence="1">Multi-pass membrane protein</topology>
    </subcellularLocation>
</comment>
<dbReference type="GO" id="GO:0036376">
    <property type="term" value="P:sodium ion export across plasma membrane"/>
    <property type="evidence" value="ECO:0007669"/>
    <property type="project" value="InterPro"/>
</dbReference>
<comment type="caution">
    <text evidence="13">The sequence shown here is derived from an EMBL/GenBank/DDBJ whole genome shotgun (WGS) entry which is preliminary data.</text>
</comment>
<sequence length="478" mass="53904">MAWNQLEIDNSNVSFACLGFFCILFCLLSRLIKEIFYIGEATLAAIFGLIIGPHALNWINPYDWGNFNYITLEISRIILCIELVAVGIELPPKYVFRNAWAIFLQLFFSMIIGWLVFAAFIYLILPDYSFTWGLLISACVTATDPVLAQEVIGKSKFAEEFVPTHIRHLLTAESACNDGLAVPFVFLAVDLIIDAGDSHRIAKNFICVTVLYQCLFGTIIGFIIGYALSWAFRLSKKLDWINKESKVLFVIMIGLFITGITPLLGVDELLAAFFAGCGFVWDDWFENGELLLEQESFIDSLDCFLNMAYFIYFGASVPWENFNNHLLNIDVWRLIVIAIIFLFLRRFPPVLAYYKLSPDIHSLKEAIFVSHFGPIGVSGLFACILAISKLEKFALDTEETPIADVIVSNDVPLSHLINTVFPVVSFLVTVSVIVYGLSAPIIVFYKFIKAKYLTKSIDNQTTLETETDIIELSKIHKL</sequence>
<dbReference type="Pfam" id="PF00999">
    <property type="entry name" value="Na_H_Exchanger"/>
    <property type="match status" value="1"/>
</dbReference>
<comment type="similarity">
    <text evidence="2">Belongs to the fungal Na(+)/H(+) exchanger family.</text>
</comment>
<feature type="transmembrane region" description="Helical" evidence="11">
    <location>
        <begin position="12"/>
        <end position="28"/>
    </location>
</feature>
<keyword evidence="7" id="KW-0915">Sodium</keyword>
<feature type="domain" description="Cation/H+ exchanger transmembrane" evidence="12">
    <location>
        <begin position="24"/>
        <end position="444"/>
    </location>
</feature>